<evidence type="ECO:0000313" key="2">
    <source>
        <dbReference type="Proteomes" id="UP001187192"/>
    </source>
</evidence>
<comment type="caution">
    <text evidence="1">The sequence shown here is derived from an EMBL/GenBank/DDBJ whole genome shotgun (WGS) entry which is preliminary data.</text>
</comment>
<proteinExistence type="predicted"/>
<sequence length="52" mass="5551">MGVELLGVVELAAGGRAVVLQVREGEPGEVFVELVDCVIVDQYAFHGVVERP</sequence>
<protein>
    <submittedName>
        <fullName evidence="1">Uncharacterized protein</fullName>
    </submittedName>
</protein>
<dbReference type="EMBL" id="BTGU01000042">
    <property type="protein sequence ID" value="GMN52626.1"/>
    <property type="molecule type" value="Genomic_DNA"/>
</dbReference>
<organism evidence="1 2">
    <name type="scientific">Ficus carica</name>
    <name type="common">Common fig</name>
    <dbReference type="NCBI Taxonomy" id="3494"/>
    <lineage>
        <taxon>Eukaryota</taxon>
        <taxon>Viridiplantae</taxon>
        <taxon>Streptophyta</taxon>
        <taxon>Embryophyta</taxon>
        <taxon>Tracheophyta</taxon>
        <taxon>Spermatophyta</taxon>
        <taxon>Magnoliopsida</taxon>
        <taxon>eudicotyledons</taxon>
        <taxon>Gunneridae</taxon>
        <taxon>Pentapetalae</taxon>
        <taxon>rosids</taxon>
        <taxon>fabids</taxon>
        <taxon>Rosales</taxon>
        <taxon>Moraceae</taxon>
        <taxon>Ficeae</taxon>
        <taxon>Ficus</taxon>
    </lineage>
</organism>
<keyword evidence="2" id="KW-1185">Reference proteome</keyword>
<gene>
    <name evidence="1" type="ORF">TIFTF001_021774</name>
</gene>
<dbReference type="Proteomes" id="UP001187192">
    <property type="component" value="Unassembled WGS sequence"/>
</dbReference>
<name>A0AA88AZ24_FICCA</name>
<dbReference type="AlphaFoldDB" id="A0AA88AZ24"/>
<reference evidence="1" key="1">
    <citation type="submission" date="2023-07" db="EMBL/GenBank/DDBJ databases">
        <title>draft genome sequence of fig (Ficus carica).</title>
        <authorList>
            <person name="Takahashi T."/>
            <person name="Nishimura K."/>
        </authorList>
    </citation>
    <scope>NUCLEOTIDE SEQUENCE</scope>
</reference>
<accession>A0AA88AZ24</accession>
<evidence type="ECO:0000313" key="1">
    <source>
        <dbReference type="EMBL" id="GMN52626.1"/>
    </source>
</evidence>